<sequence>MLKMIFQGISINVILSLFVFVPISWAINNNALVELSSREELAKIAGYGEEKLSTVILHGTLLCGDHAPHPLPGASVAVFCRTNGPGQVRRSSWAKNITDESGEFTIDVPSHLHANIIHDPNLCHIQILHLPMDYSLCDHHSFTKKRTFTLTSSNIGSADGVRIYTTSTIHLTPKPSSQV</sequence>
<dbReference type="PANTHER" id="PTHR47273:SF6">
    <property type="entry name" value="POLLEN OLE E 1 ALLERGEN AND EXTENSIN FAMILY PROTEIN"/>
    <property type="match status" value="1"/>
</dbReference>
<proteinExistence type="predicted"/>
<name>A0ABS8RYP5_DATST</name>
<reference evidence="1 2" key="1">
    <citation type="journal article" date="2021" name="BMC Genomics">
        <title>Datura genome reveals duplications of psychoactive alkaloid biosynthetic genes and high mutation rate following tissue culture.</title>
        <authorList>
            <person name="Rajewski A."/>
            <person name="Carter-House D."/>
            <person name="Stajich J."/>
            <person name="Litt A."/>
        </authorList>
    </citation>
    <scope>NUCLEOTIDE SEQUENCE [LARGE SCALE GENOMIC DNA]</scope>
    <source>
        <strain evidence="1">AR-01</strain>
    </source>
</reference>
<dbReference type="Pfam" id="PF01190">
    <property type="entry name" value="Pollen_Ole_e_1"/>
    <property type="match status" value="1"/>
</dbReference>
<gene>
    <name evidence="1" type="ORF">HAX54_013100</name>
</gene>
<dbReference type="EMBL" id="JACEIK010000178">
    <property type="protein sequence ID" value="MCD7451717.1"/>
    <property type="molecule type" value="Genomic_DNA"/>
</dbReference>
<evidence type="ECO:0008006" key="3">
    <source>
        <dbReference type="Google" id="ProtNLM"/>
    </source>
</evidence>
<comment type="caution">
    <text evidence="1">The sequence shown here is derived from an EMBL/GenBank/DDBJ whole genome shotgun (WGS) entry which is preliminary data.</text>
</comment>
<dbReference type="PANTHER" id="PTHR47273">
    <property type="entry name" value="EXPRESSED PROTEIN"/>
    <property type="match status" value="1"/>
</dbReference>
<evidence type="ECO:0000313" key="2">
    <source>
        <dbReference type="Proteomes" id="UP000823775"/>
    </source>
</evidence>
<organism evidence="1 2">
    <name type="scientific">Datura stramonium</name>
    <name type="common">Jimsonweed</name>
    <name type="synonym">Common thornapple</name>
    <dbReference type="NCBI Taxonomy" id="4076"/>
    <lineage>
        <taxon>Eukaryota</taxon>
        <taxon>Viridiplantae</taxon>
        <taxon>Streptophyta</taxon>
        <taxon>Embryophyta</taxon>
        <taxon>Tracheophyta</taxon>
        <taxon>Spermatophyta</taxon>
        <taxon>Magnoliopsida</taxon>
        <taxon>eudicotyledons</taxon>
        <taxon>Gunneridae</taxon>
        <taxon>Pentapetalae</taxon>
        <taxon>asterids</taxon>
        <taxon>lamiids</taxon>
        <taxon>Solanales</taxon>
        <taxon>Solanaceae</taxon>
        <taxon>Solanoideae</taxon>
        <taxon>Datureae</taxon>
        <taxon>Datura</taxon>
    </lineage>
</organism>
<protein>
    <recommendedName>
        <fullName evidence="3">Pollen Ole e 1 allergen and extensin family protein</fullName>
    </recommendedName>
</protein>
<keyword evidence="2" id="KW-1185">Reference proteome</keyword>
<accession>A0ABS8RYP5</accession>
<dbReference type="Proteomes" id="UP000823775">
    <property type="component" value="Unassembled WGS sequence"/>
</dbReference>
<evidence type="ECO:0000313" key="1">
    <source>
        <dbReference type="EMBL" id="MCD7451717.1"/>
    </source>
</evidence>